<evidence type="ECO:0000313" key="6">
    <source>
        <dbReference type="Proteomes" id="UP000007881"/>
    </source>
</evidence>
<dbReference type="KEGG" id="phm:PSMK_04180"/>
<evidence type="ECO:0000313" key="5">
    <source>
        <dbReference type="EMBL" id="BAM02577.1"/>
    </source>
</evidence>
<dbReference type="RefSeq" id="WP_014435797.1">
    <property type="nucleotide sequence ID" value="NC_017080.1"/>
</dbReference>
<dbReference type="CDD" id="cd07989">
    <property type="entry name" value="LPLAT_AGPAT-like"/>
    <property type="match status" value="1"/>
</dbReference>
<dbReference type="STRING" id="1142394.PSMK_04180"/>
<proteinExistence type="predicted"/>
<evidence type="ECO:0000256" key="1">
    <source>
        <dbReference type="ARBA" id="ARBA00005189"/>
    </source>
</evidence>
<dbReference type="EMBL" id="AP012338">
    <property type="protein sequence ID" value="BAM02577.1"/>
    <property type="molecule type" value="Genomic_DNA"/>
</dbReference>
<sequence length="216" mass="23387">MSDAIYDLLCAGGRPVWTLCTSPTVLHAERAKLPPPFLVAANHEGPFDIPMLMRHVPQRLDFLSIVEVFSRPLLGPFYRSMNAFPLDRSRPDAATVRVILDRLARGRCVAMFPEGGFRRGRHRVTAGGRIRPGLGGLARLAGVPVLPAVMAGGERFAGVRPWLPTRSVRYGVAFGEAMDPPADPAGERPFELAFEAVERGLAEQLRAVGVSGGRGP</sequence>
<reference evidence="5 6" key="1">
    <citation type="submission" date="2012-02" db="EMBL/GenBank/DDBJ databases">
        <title>Complete genome sequence of Phycisphaera mikurensis NBRC 102666.</title>
        <authorList>
            <person name="Ankai A."/>
            <person name="Hosoyama A."/>
            <person name="Terui Y."/>
            <person name="Sekine M."/>
            <person name="Fukai R."/>
            <person name="Kato Y."/>
            <person name="Nakamura S."/>
            <person name="Yamada-Narita S."/>
            <person name="Kawakoshi A."/>
            <person name="Fukunaga Y."/>
            <person name="Yamazaki S."/>
            <person name="Fujita N."/>
        </authorList>
    </citation>
    <scope>NUCLEOTIDE SEQUENCE [LARGE SCALE GENOMIC DNA]</scope>
    <source>
        <strain evidence="6">NBRC 102666 / KCTC 22515 / FYK2301M01</strain>
    </source>
</reference>
<dbReference type="PANTHER" id="PTHR10434">
    <property type="entry name" value="1-ACYL-SN-GLYCEROL-3-PHOSPHATE ACYLTRANSFERASE"/>
    <property type="match status" value="1"/>
</dbReference>
<dbReference type="AlphaFoldDB" id="I0IBD9"/>
<comment type="pathway">
    <text evidence="1">Lipid metabolism.</text>
</comment>
<accession>I0IBD9</accession>
<keyword evidence="2 5" id="KW-0808">Transferase</keyword>
<gene>
    <name evidence="5" type="ordered locus">PSMK_04180</name>
</gene>
<name>I0IBD9_PHYMF</name>
<evidence type="ECO:0000256" key="3">
    <source>
        <dbReference type="ARBA" id="ARBA00023315"/>
    </source>
</evidence>
<organism evidence="5 6">
    <name type="scientific">Phycisphaera mikurensis (strain NBRC 102666 / KCTC 22515 / FYK2301M01)</name>
    <dbReference type="NCBI Taxonomy" id="1142394"/>
    <lineage>
        <taxon>Bacteria</taxon>
        <taxon>Pseudomonadati</taxon>
        <taxon>Planctomycetota</taxon>
        <taxon>Phycisphaerae</taxon>
        <taxon>Phycisphaerales</taxon>
        <taxon>Phycisphaeraceae</taxon>
        <taxon>Phycisphaera</taxon>
    </lineage>
</organism>
<evidence type="ECO:0000259" key="4">
    <source>
        <dbReference type="SMART" id="SM00563"/>
    </source>
</evidence>
<dbReference type="InterPro" id="IPR002123">
    <property type="entry name" value="Plipid/glycerol_acylTrfase"/>
</dbReference>
<keyword evidence="3 5" id="KW-0012">Acyltransferase</keyword>
<dbReference type="GO" id="GO:0003841">
    <property type="term" value="F:1-acylglycerol-3-phosphate O-acyltransferase activity"/>
    <property type="evidence" value="ECO:0007669"/>
    <property type="project" value="TreeGrafter"/>
</dbReference>
<dbReference type="PANTHER" id="PTHR10434:SF11">
    <property type="entry name" value="1-ACYL-SN-GLYCEROL-3-PHOSPHATE ACYLTRANSFERASE"/>
    <property type="match status" value="1"/>
</dbReference>
<protein>
    <submittedName>
        <fullName evidence="5">Putative acyltransferase</fullName>
        <ecNumber evidence="5">2.3.1.-</ecNumber>
    </submittedName>
</protein>
<dbReference type="Proteomes" id="UP000007881">
    <property type="component" value="Chromosome"/>
</dbReference>
<dbReference type="GO" id="GO:0006654">
    <property type="term" value="P:phosphatidic acid biosynthetic process"/>
    <property type="evidence" value="ECO:0007669"/>
    <property type="project" value="TreeGrafter"/>
</dbReference>
<dbReference type="SUPFAM" id="SSF69593">
    <property type="entry name" value="Glycerol-3-phosphate (1)-acyltransferase"/>
    <property type="match status" value="1"/>
</dbReference>
<dbReference type="eggNOG" id="COG0204">
    <property type="taxonomic scope" value="Bacteria"/>
</dbReference>
<dbReference type="Pfam" id="PF01553">
    <property type="entry name" value="Acyltransferase"/>
    <property type="match status" value="1"/>
</dbReference>
<dbReference type="SMART" id="SM00563">
    <property type="entry name" value="PlsC"/>
    <property type="match status" value="1"/>
</dbReference>
<dbReference type="HOGENOM" id="CLU_1276651_0_0_0"/>
<dbReference type="EC" id="2.3.1.-" evidence="5"/>
<feature type="domain" description="Phospholipid/glycerol acyltransferase" evidence="4">
    <location>
        <begin position="37"/>
        <end position="153"/>
    </location>
</feature>
<evidence type="ECO:0000256" key="2">
    <source>
        <dbReference type="ARBA" id="ARBA00022679"/>
    </source>
</evidence>
<keyword evidence="6" id="KW-1185">Reference proteome</keyword>